<dbReference type="Proteomes" id="UP000288805">
    <property type="component" value="Unassembled WGS sequence"/>
</dbReference>
<dbReference type="GO" id="GO:0008270">
    <property type="term" value="F:zinc ion binding"/>
    <property type="evidence" value="ECO:0007669"/>
    <property type="project" value="InterPro"/>
</dbReference>
<reference evidence="3 4" key="1">
    <citation type="journal article" date="2018" name="PLoS Genet.">
        <title>Population sequencing reveals clonal diversity and ancestral inbreeding in the grapevine cultivar Chardonnay.</title>
        <authorList>
            <person name="Roach M.J."/>
            <person name="Johnson D.L."/>
            <person name="Bohlmann J."/>
            <person name="van Vuuren H.J."/>
            <person name="Jones S.J."/>
            <person name="Pretorius I.S."/>
            <person name="Schmidt S.A."/>
            <person name="Borneman A.R."/>
        </authorList>
    </citation>
    <scope>NUCLEOTIDE SEQUENCE [LARGE SCALE GENOMIC DNA]</scope>
    <source>
        <strain evidence="4">cv. Chardonnay</strain>
        <tissue evidence="3">Leaf</tissue>
    </source>
</reference>
<feature type="domain" description="Retrotransposon gag" evidence="2">
    <location>
        <begin position="8"/>
        <end position="74"/>
    </location>
</feature>
<sequence>MEKGICTIETWEDFKREIKRQFYPDDVAYLARKNMRRLKHTGSICDYVKEFSSLMLEIPNMTEEELLFNFMDNLQGGDSSKVESLEDSHATGGGDEVLRDHNASRMGSSKTLNVRERRGKAERKEFTPKIKCFLCDSPHWARDCPKRKTLNAMIEEREQKDETHMGSM</sequence>
<dbReference type="Gene3D" id="4.10.60.10">
    <property type="entry name" value="Zinc finger, CCHC-type"/>
    <property type="match status" value="1"/>
</dbReference>
<proteinExistence type="predicted"/>
<protein>
    <recommendedName>
        <fullName evidence="2">Retrotransposon gag domain-containing protein</fullName>
    </recommendedName>
</protein>
<evidence type="ECO:0000259" key="2">
    <source>
        <dbReference type="Pfam" id="PF03732"/>
    </source>
</evidence>
<name>A0A438IP54_VITVI</name>
<feature type="compositionally biased region" description="Basic and acidic residues" evidence="1">
    <location>
        <begin position="80"/>
        <end position="89"/>
    </location>
</feature>
<dbReference type="SUPFAM" id="SSF57756">
    <property type="entry name" value="Retrovirus zinc finger-like domains"/>
    <property type="match status" value="1"/>
</dbReference>
<feature type="region of interest" description="Disordered" evidence="1">
    <location>
        <begin position="79"/>
        <end position="101"/>
    </location>
</feature>
<dbReference type="Pfam" id="PF03732">
    <property type="entry name" value="Retrotrans_gag"/>
    <property type="match status" value="1"/>
</dbReference>
<dbReference type="AlphaFoldDB" id="A0A438IP54"/>
<organism evidence="3 4">
    <name type="scientific">Vitis vinifera</name>
    <name type="common">Grape</name>
    <dbReference type="NCBI Taxonomy" id="29760"/>
    <lineage>
        <taxon>Eukaryota</taxon>
        <taxon>Viridiplantae</taxon>
        <taxon>Streptophyta</taxon>
        <taxon>Embryophyta</taxon>
        <taxon>Tracheophyta</taxon>
        <taxon>Spermatophyta</taxon>
        <taxon>Magnoliopsida</taxon>
        <taxon>eudicotyledons</taxon>
        <taxon>Gunneridae</taxon>
        <taxon>Pentapetalae</taxon>
        <taxon>rosids</taxon>
        <taxon>Vitales</taxon>
        <taxon>Vitaceae</taxon>
        <taxon>Viteae</taxon>
        <taxon>Vitis</taxon>
    </lineage>
</organism>
<evidence type="ECO:0000313" key="4">
    <source>
        <dbReference type="Proteomes" id="UP000288805"/>
    </source>
</evidence>
<dbReference type="GO" id="GO:0003676">
    <property type="term" value="F:nucleic acid binding"/>
    <property type="evidence" value="ECO:0007669"/>
    <property type="project" value="InterPro"/>
</dbReference>
<dbReference type="InterPro" id="IPR036875">
    <property type="entry name" value="Znf_CCHC_sf"/>
</dbReference>
<dbReference type="InterPro" id="IPR005162">
    <property type="entry name" value="Retrotrans_gag_dom"/>
</dbReference>
<accession>A0A438IP54</accession>
<dbReference type="EMBL" id="QGNW01000093">
    <property type="protein sequence ID" value="RVW98489.1"/>
    <property type="molecule type" value="Genomic_DNA"/>
</dbReference>
<evidence type="ECO:0000256" key="1">
    <source>
        <dbReference type="SAM" id="MobiDB-lite"/>
    </source>
</evidence>
<evidence type="ECO:0000313" key="3">
    <source>
        <dbReference type="EMBL" id="RVW98489.1"/>
    </source>
</evidence>
<comment type="caution">
    <text evidence="3">The sequence shown here is derived from an EMBL/GenBank/DDBJ whole genome shotgun (WGS) entry which is preliminary data.</text>
</comment>
<gene>
    <name evidence="3" type="ORF">CK203_026800</name>
</gene>